<gene>
    <name evidence="11" type="ORF">QOZ94_003400</name>
</gene>
<dbReference type="EMBL" id="JAUSVY010000008">
    <property type="protein sequence ID" value="MDQ0506589.1"/>
    <property type="molecule type" value="Genomic_DNA"/>
</dbReference>
<dbReference type="InterPro" id="IPR002937">
    <property type="entry name" value="Amino_oxidase"/>
</dbReference>
<evidence type="ECO:0000259" key="10">
    <source>
        <dbReference type="Pfam" id="PF01593"/>
    </source>
</evidence>
<protein>
    <recommendedName>
        <fullName evidence="8">Phytoene dehydrogenase</fullName>
    </recommendedName>
</protein>
<evidence type="ECO:0000256" key="4">
    <source>
        <dbReference type="ARBA" id="ARBA00022630"/>
    </source>
</evidence>
<evidence type="ECO:0000256" key="2">
    <source>
        <dbReference type="ARBA" id="ARBA00004829"/>
    </source>
</evidence>
<dbReference type="PANTHER" id="PTHR43734:SF3">
    <property type="entry name" value="B-CAROTENE KETOLASE"/>
    <property type="match status" value="1"/>
</dbReference>
<evidence type="ECO:0000256" key="5">
    <source>
        <dbReference type="ARBA" id="ARBA00022746"/>
    </source>
</evidence>
<comment type="cofactor">
    <cofactor evidence="1">
        <name>FAD</name>
        <dbReference type="ChEBI" id="CHEBI:57692"/>
    </cofactor>
</comment>
<dbReference type="Proteomes" id="UP001241747">
    <property type="component" value="Unassembled WGS sequence"/>
</dbReference>
<proteinExistence type="inferred from homology"/>
<comment type="similarity">
    <text evidence="3 9">Belongs to the carotenoid/retinoid oxidoreductase family.</text>
</comment>
<comment type="pathway">
    <text evidence="2 9">Carotenoid biosynthesis.</text>
</comment>
<feature type="domain" description="Amine oxidase" evidence="10">
    <location>
        <begin position="20"/>
        <end position="496"/>
    </location>
</feature>
<dbReference type="Gene3D" id="3.50.50.60">
    <property type="entry name" value="FAD/NAD(P)-binding domain"/>
    <property type="match status" value="3"/>
</dbReference>
<dbReference type="InterPro" id="IPR036188">
    <property type="entry name" value="FAD/NAD-bd_sf"/>
</dbReference>
<keyword evidence="12" id="KW-1185">Reference proteome</keyword>
<sequence>MMLDAIRPPRTAAVIGAGFGGLALAIRLQAAGLATTLYEKRDKPGGRAYVYEDRGFTFDGGPTVITDPTCLEDVFEAAGRRLADYVELMPVSPFYRLMWRDGRAFDYVNDQDALDAQIRRFAPQDVEGYRRFLAYSQEVFEEGYLKLGAVPFLHFSDMIKAAPQLLRLQAWRSVYSMVARFICEPHLRQAFSFHSLLVGGNPFATSSIYALIHALERKWGVFFPRGGTGALVKAMVRLFEELGGQVRLSTPVDEVEVEEGRACAVRLKGGERVPCDLVASNADVVHTYGTLLRNTARGRQEGARLAGKRHSMSLFVTYFGARRTWSNLAQHTVLFGPRYRGLVRDIFRGPGLAADFSLYVHAPSVTDPSLAPAGCTAFYVLSPVPHLGKAPLDWGRIGPLYRDRILAHLEQRLLPGLRESLVTTRMLTPFGFRDELNAHHGSAFSIEPILTQSAWFRPHNRDDRIPNLYFTGAGTHPGAGVPGVVGSAKATAGLILADLAADGASRP</sequence>
<reference evidence="11 12" key="1">
    <citation type="submission" date="2023-07" db="EMBL/GenBank/DDBJ databases">
        <title>Genomic Encyclopedia of Type Strains, Phase IV (KMG-IV): sequencing the most valuable type-strain genomes for metagenomic binning, comparative biology and taxonomic classification.</title>
        <authorList>
            <person name="Goeker M."/>
        </authorList>
    </citation>
    <scope>NUCLEOTIDE SEQUENCE [LARGE SCALE GENOMIC DNA]</scope>
    <source>
        <strain evidence="11 12">DSM 3770</strain>
    </source>
</reference>
<evidence type="ECO:0000256" key="7">
    <source>
        <dbReference type="ARBA" id="ARBA00023002"/>
    </source>
</evidence>
<dbReference type="Pfam" id="PF01593">
    <property type="entry name" value="Amino_oxidase"/>
    <property type="match status" value="1"/>
</dbReference>
<evidence type="ECO:0000313" key="11">
    <source>
        <dbReference type="EMBL" id="MDQ0506589.1"/>
    </source>
</evidence>
<evidence type="ECO:0000256" key="3">
    <source>
        <dbReference type="ARBA" id="ARBA00006046"/>
    </source>
</evidence>
<dbReference type="NCBIfam" id="TIGR02734">
    <property type="entry name" value="crtI_fam"/>
    <property type="match status" value="1"/>
</dbReference>
<dbReference type="RefSeq" id="WP_237346323.1">
    <property type="nucleotide sequence ID" value="NZ_JABWGX010000017.1"/>
</dbReference>
<dbReference type="PANTHER" id="PTHR43734">
    <property type="entry name" value="PHYTOENE DESATURASE"/>
    <property type="match status" value="1"/>
</dbReference>
<comment type="caution">
    <text evidence="11">The sequence shown here is derived from an EMBL/GenBank/DDBJ whole genome shotgun (WGS) entry which is preliminary data.</text>
</comment>
<keyword evidence="7 9" id="KW-0560">Oxidoreductase</keyword>
<keyword evidence="4" id="KW-0285">Flavoprotein</keyword>
<dbReference type="InterPro" id="IPR008150">
    <property type="entry name" value="Phytoene_DH_bac_CS"/>
</dbReference>
<evidence type="ECO:0000256" key="9">
    <source>
        <dbReference type="RuleBase" id="RU362075"/>
    </source>
</evidence>
<accession>A0ABU0LHG3</accession>
<evidence type="ECO:0000256" key="6">
    <source>
        <dbReference type="ARBA" id="ARBA00022827"/>
    </source>
</evidence>
<dbReference type="PROSITE" id="PS00982">
    <property type="entry name" value="PHYTOENE_DH"/>
    <property type="match status" value="1"/>
</dbReference>
<evidence type="ECO:0000313" key="12">
    <source>
        <dbReference type="Proteomes" id="UP001241747"/>
    </source>
</evidence>
<dbReference type="SUPFAM" id="SSF51905">
    <property type="entry name" value="FAD/NAD(P)-binding domain"/>
    <property type="match status" value="1"/>
</dbReference>
<dbReference type="GO" id="GO:0016491">
    <property type="term" value="F:oxidoreductase activity"/>
    <property type="evidence" value="ECO:0007669"/>
    <property type="project" value="UniProtKB-KW"/>
</dbReference>
<keyword evidence="6" id="KW-0274">FAD</keyword>
<organism evidence="11 12">
    <name type="scientific">Xanthobacter agilis</name>
    <dbReference type="NCBI Taxonomy" id="47492"/>
    <lineage>
        <taxon>Bacteria</taxon>
        <taxon>Pseudomonadati</taxon>
        <taxon>Pseudomonadota</taxon>
        <taxon>Alphaproteobacteria</taxon>
        <taxon>Hyphomicrobiales</taxon>
        <taxon>Xanthobacteraceae</taxon>
        <taxon>Xanthobacter</taxon>
    </lineage>
</organism>
<dbReference type="InterPro" id="IPR014105">
    <property type="entry name" value="Carotenoid/retinoid_OxRdtase"/>
</dbReference>
<name>A0ABU0LHG3_XANAG</name>
<evidence type="ECO:0000256" key="1">
    <source>
        <dbReference type="ARBA" id="ARBA00001974"/>
    </source>
</evidence>
<keyword evidence="5 9" id="KW-0125">Carotenoid biosynthesis</keyword>
<evidence type="ECO:0000256" key="8">
    <source>
        <dbReference type="ARBA" id="ARBA00031986"/>
    </source>
</evidence>